<evidence type="ECO:0000259" key="5">
    <source>
        <dbReference type="Pfam" id="PF00326"/>
    </source>
</evidence>
<dbReference type="EMBL" id="JBAFUR010000003">
    <property type="protein sequence ID" value="MFG1252988.1"/>
    <property type="molecule type" value="Genomic_DNA"/>
</dbReference>
<accession>A0ABW6ZIL9</accession>
<feature type="domain" description="Peptidase S9A N-terminal" evidence="6">
    <location>
        <begin position="6"/>
        <end position="419"/>
    </location>
</feature>
<comment type="caution">
    <text evidence="7">The sequence shown here is derived from an EMBL/GenBank/DDBJ whole genome shotgun (WGS) entry which is preliminary data.</text>
</comment>
<dbReference type="PANTHER" id="PTHR11757">
    <property type="entry name" value="PROTEASE FAMILY S9A OLIGOPEPTIDASE"/>
    <property type="match status" value="1"/>
</dbReference>
<dbReference type="InterPro" id="IPR001375">
    <property type="entry name" value="Peptidase_S9_cat"/>
</dbReference>
<evidence type="ECO:0000313" key="8">
    <source>
        <dbReference type="Proteomes" id="UP001604043"/>
    </source>
</evidence>
<keyword evidence="2" id="KW-0645">Protease</keyword>
<evidence type="ECO:0000256" key="4">
    <source>
        <dbReference type="ARBA" id="ARBA00022825"/>
    </source>
</evidence>
<dbReference type="PANTHER" id="PTHR11757:SF19">
    <property type="entry name" value="PROLYL ENDOPEPTIDASE-LIKE"/>
    <property type="match status" value="1"/>
</dbReference>
<evidence type="ECO:0000256" key="3">
    <source>
        <dbReference type="ARBA" id="ARBA00022801"/>
    </source>
</evidence>
<dbReference type="RefSeq" id="WP_394009010.1">
    <property type="nucleotide sequence ID" value="NZ_JBAFUR010000003.1"/>
</dbReference>
<dbReference type="InterPro" id="IPR029058">
    <property type="entry name" value="AB_hydrolase_fold"/>
</dbReference>
<keyword evidence="8" id="KW-1185">Reference proteome</keyword>
<dbReference type="InterPro" id="IPR002471">
    <property type="entry name" value="Pept_S9_AS"/>
</dbReference>
<sequence>MASEPPRAPRRPSTRTVHGLSLTDDYAWLRADNWRAVMRDPFVLDGDIRAYLEAENAYADAWFAPLGDLKGKLVAEMRGRIKEDDSSVPAPDGPFAYYSRHREGGQHPLACRKALPDGAEAILLDGDKEAAGKAYFHFGHWRHSADHRRLAYSADTSGSELYSLRVRDLATGADLPDAIEETTGDLLWSADGSVLYYIRRDAEHRPSLVFRHVLGTAPETDTLIYEEPDKGFFVSLGETQSRRYGLIACGDHETSEVHLLDLQDPAAAPRCIAPRTEGVRYEAEHHPDLGGVDTLIFLTNADGAEDFKITTAPVATPGREHWVDLVPHRPGCMILSHTVFSGHMARLEREGGLPRIVIRALADGAEHAIAFDEEAYALGMSAGYAFDTTQLRFTYASMTTPSEVWDYDMASRRREMLKRQEVPSGHDPAQYVTRRLMAPAPDGETVPVSLLYHKDTPLDGSAPLLLYGYGAYGITIPAGFATNRLSLVDRSFIYAIAHIRGGTDKGWRWYADGKLAKKTNTFTDFVAAAEHLVAEGFTRPERIIAQGGSAGGMLMGAVANLRPDLFAGIVAEVPFVDVLTTMLDDTLPLTPPEWPEWGNPIADEAAFHRIRSYSPVDNVKAQAYPSIFALAGLTDPRVTYWEPAKWVARLRAADTGARPILLRTNMDAGHGGAAGRFDRLDEVALVYLFALRTVGRAG</sequence>
<protein>
    <submittedName>
        <fullName evidence="7">S9 family peptidase</fullName>
    </submittedName>
</protein>
<evidence type="ECO:0000256" key="2">
    <source>
        <dbReference type="ARBA" id="ARBA00022670"/>
    </source>
</evidence>
<dbReference type="Pfam" id="PF02897">
    <property type="entry name" value="Peptidase_S9_N"/>
    <property type="match status" value="1"/>
</dbReference>
<dbReference type="SUPFAM" id="SSF50993">
    <property type="entry name" value="Peptidase/esterase 'gauge' domain"/>
    <property type="match status" value="1"/>
</dbReference>
<dbReference type="Gene3D" id="3.40.50.1820">
    <property type="entry name" value="alpha/beta hydrolase"/>
    <property type="match status" value="1"/>
</dbReference>
<dbReference type="Proteomes" id="UP001604043">
    <property type="component" value="Unassembled WGS sequence"/>
</dbReference>
<evidence type="ECO:0000256" key="1">
    <source>
        <dbReference type="ARBA" id="ARBA00005228"/>
    </source>
</evidence>
<organism evidence="7 8">
    <name type="scientific">Xanthobacter aminoxidans</name>
    <dbReference type="NCBI Taxonomy" id="186280"/>
    <lineage>
        <taxon>Bacteria</taxon>
        <taxon>Pseudomonadati</taxon>
        <taxon>Pseudomonadota</taxon>
        <taxon>Alphaproteobacteria</taxon>
        <taxon>Hyphomicrobiales</taxon>
        <taxon>Xanthobacteraceae</taxon>
        <taxon>Xanthobacter</taxon>
    </lineage>
</organism>
<dbReference type="PRINTS" id="PR00862">
    <property type="entry name" value="PROLIGOPTASE"/>
</dbReference>
<proteinExistence type="inferred from homology"/>
<name>A0ABW6ZIL9_9HYPH</name>
<dbReference type="InterPro" id="IPR023302">
    <property type="entry name" value="Pept_S9A_N"/>
</dbReference>
<comment type="similarity">
    <text evidence="1">Belongs to the peptidase S9A family.</text>
</comment>
<dbReference type="Pfam" id="PF00326">
    <property type="entry name" value="Peptidase_S9"/>
    <property type="match status" value="1"/>
</dbReference>
<reference evidence="7 8" key="1">
    <citation type="submission" date="2024-02" db="EMBL/GenBank/DDBJ databases">
        <title>Expansion and revision of Xanthobacter and proposal of Roseixanthobacter gen. nov.</title>
        <authorList>
            <person name="Soltysiak M.P.M."/>
            <person name="Jalihal A."/>
            <person name="Ory A."/>
            <person name="Chrisophersen C."/>
            <person name="Lee A.D."/>
            <person name="Boulton J."/>
            <person name="Springer M."/>
        </authorList>
    </citation>
    <scope>NUCLEOTIDE SEQUENCE [LARGE SCALE GENOMIC DNA]</scope>
    <source>
        <strain evidence="7 8">CB5</strain>
    </source>
</reference>
<evidence type="ECO:0000259" key="6">
    <source>
        <dbReference type="Pfam" id="PF02897"/>
    </source>
</evidence>
<dbReference type="Gene3D" id="2.130.10.120">
    <property type="entry name" value="Prolyl oligopeptidase, N-terminal domain"/>
    <property type="match status" value="1"/>
</dbReference>
<dbReference type="SUPFAM" id="SSF53474">
    <property type="entry name" value="alpha/beta-Hydrolases"/>
    <property type="match status" value="1"/>
</dbReference>
<keyword evidence="4" id="KW-0720">Serine protease</keyword>
<evidence type="ECO:0000313" key="7">
    <source>
        <dbReference type="EMBL" id="MFG1252988.1"/>
    </source>
</evidence>
<feature type="domain" description="Peptidase S9 prolyl oligopeptidase catalytic" evidence="5">
    <location>
        <begin position="481"/>
        <end position="695"/>
    </location>
</feature>
<gene>
    <name evidence="7" type="ORF">V5F30_12330</name>
</gene>
<dbReference type="InterPro" id="IPR002470">
    <property type="entry name" value="Peptidase_S9A"/>
</dbReference>
<dbReference type="PROSITE" id="PS00708">
    <property type="entry name" value="PRO_ENDOPEP_SER"/>
    <property type="match status" value="1"/>
</dbReference>
<keyword evidence="3" id="KW-0378">Hydrolase</keyword>
<dbReference type="InterPro" id="IPR051543">
    <property type="entry name" value="Serine_Peptidase_S9A"/>
</dbReference>